<feature type="transmembrane region" description="Helical" evidence="7">
    <location>
        <begin position="451"/>
        <end position="472"/>
    </location>
</feature>
<evidence type="ECO:0000256" key="3">
    <source>
        <dbReference type="ARBA" id="ARBA00022692"/>
    </source>
</evidence>
<evidence type="ECO:0000259" key="8">
    <source>
        <dbReference type="PROSITE" id="PS50850"/>
    </source>
</evidence>
<evidence type="ECO:0000256" key="5">
    <source>
        <dbReference type="ARBA" id="ARBA00023136"/>
    </source>
</evidence>
<keyword evidence="3 7" id="KW-0812">Transmembrane</keyword>
<name>A0AAW2ZCK0_9EUKA</name>
<dbReference type="PANTHER" id="PTHR23505:SF79">
    <property type="entry name" value="PROTEIN SPINSTER"/>
    <property type="match status" value="1"/>
</dbReference>
<comment type="similarity">
    <text evidence="6">Belongs to the major facilitator superfamily. Spinster (TC 2.A.1.49) family.</text>
</comment>
<dbReference type="Gene3D" id="1.20.1250.20">
    <property type="entry name" value="MFS general substrate transporter like domains"/>
    <property type="match status" value="1"/>
</dbReference>
<feature type="transmembrane region" description="Helical" evidence="7">
    <location>
        <begin position="355"/>
        <end position="371"/>
    </location>
</feature>
<proteinExistence type="inferred from homology"/>
<dbReference type="InterPro" id="IPR036259">
    <property type="entry name" value="MFS_trans_sf"/>
</dbReference>
<dbReference type="PROSITE" id="PS50850">
    <property type="entry name" value="MFS"/>
    <property type="match status" value="1"/>
</dbReference>
<dbReference type="InterPro" id="IPR011701">
    <property type="entry name" value="MFS"/>
</dbReference>
<feature type="transmembrane region" description="Helical" evidence="7">
    <location>
        <begin position="314"/>
        <end position="335"/>
    </location>
</feature>
<feature type="transmembrane region" description="Helical" evidence="7">
    <location>
        <begin position="80"/>
        <end position="99"/>
    </location>
</feature>
<protein>
    <submittedName>
        <fullName evidence="9">Sphingolipid transporter SPNS1</fullName>
    </submittedName>
</protein>
<dbReference type="PANTHER" id="PTHR23505">
    <property type="entry name" value="SPINSTER"/>
    <property type="match status" value="1"/>
</dbReference>
<feature type="transmembrane region" description="Helical" evidence="7">
    <location>
        <begin position="268"/>
        <end position="294"/>
    </location>
</feature>
<dbReference type="GO" id="GO:0022857">
    <property type="term" value="F:transmembrane transporter activity"/>
    <property type="evidence" value="ECO:0007669"/>
    <property type="project" value="InterPro"/>
</dbReference>
<evidence type="ECO:0000256" key="2">
    <source>
        <dbReference type="ARBA" id="ARBA00022448"/>
    </source>
</evidence>
<keyword evidence="2" id="KW-0813">Transport</keyword>
<reference evidence="9 10" key="1">
    <citation type="submission" date="2024-03" db="EMBL/GenBank/DDBJ databases">
        <title>The Acrasis kona genome and developmental transcriptomes reveal deep origins of eukaryotic multicellular pathways.</title>
        <authorList>
            <person name="Sheikh S."/>
            <person name="Fu C.-J."/>
            <person name="Brown M.W."/>
            <person name="Baldauf S.L."/>
        </authorList>
    </citation>
    <scope>NUCLEOTIDE SEQUENCE [LARGE SCALE GENOMIC DNA]</scope>
    <source>
        <strain evidence="9 10">ATCC MYA-3509</strain>
    </source>
</reference>
<dbReference type="GO" id="GO:0016020">
    <property type="term" value="C:membrane"/>
    <property type="evidence" value="ECO:0007669"/>
    <property type="project" value="UniProtKB-SubCell"/>
</dbReference>
<dbReference type="EMBL" id="JAOPGA020001357">
    <property type="protein sequence ID" value="KAL0487637.1"/>
    <property type="molecule type" value="Genomic_DNA"/>
</dbReference>
<dbReference type="InterPro" id="IPR020846">
    <property type="entry name" value="MFS_dom"/>
</dbReference>
<feature type="transmembrane region" description="Helical" evidence="7">
    <location>
        <begin position="177"/>
        <end position="200"/>
    </location>
</feature>
<feature type="transmembrane region" description="Helical" evidence="7">
    <location>
        <begin position="147"/>
        <end position="171"/>
    </location>
</feature>
<dbReference type="Proteomes" id="UP001431209">
    <property type="component" value="Unassembled WGS sequence"/>
</dbReference>
<evidence type="ECO:0000256" key="7">
    <source>
        <dbReference type="SAM" id="Phobius"/>
    </source>
</evidence>
<feature type="transmembrane region" description="Helical" evidence="7">
    <location>
        <begin position="12"/>
        <end position="32"/>
    </location>
</feature>
<feature type="domain" description="Major facilitator superfamily (MFS) profile" evidence="8">
    <location>
        <begin position="14"/>
        <end position="471"/>
    </location>
</feature>
<feature type="transmembrane region" description="Helical" evidence="7">
    <location>
        <begin position="377"/>
        <end position="400"/>
    </location>
</feature>
<comment type="subcellular location">
    <subcellularLocation>
        <location evidence="1">Membrane</location>
        <topology evidence="1">Multi-pass membrane protein</topology>
    </subcellularLocation>
</comment>
<keyword evidence="5 7" id="KW-0472">Membrane</keyword>
<gene>
    <name evidence="9" type="ORF">AKO1_000224</name>
</gene>
<keyword evidence="10" id="KW-1185">Reference proteome</keyword>
<organism evidence="9 10">
    <name type="scientific">Acrasis kona</name>
    <dbReference type="NCBI Taxonomy" id="1008807"/>
    <lineage>
        <taxon>Eukaryota</taxon>
        <taxon>Discoba</taxon>
        <taxon>Heterolobosea</taxon>
        <taxon>Tetramitia</taxon>
        <taxon>Eutetramitia</taxon>
        <taxon>Acrasidae</taxon>
        <taxon>Acrasis</taxon>
    </lineage>
</organism>
<evidence type="ECO:0000313" key="10">
    <source>
        <dbReference type="Proteomes" id="UP001431209"/>
    </source>
</evidence>
<comment type="caution">
    <text evidence="9">The sequence shown here is derived from an EMBL/GenBank/DDBJ whole genome shotgun (WGS) entry which is preliminary data.</text>
</comment>
<evidence type="ECO:0000256" key="1">
    <source>
        <dbReference type="ARBA" id="ARBA00004141"/>
    </source>
</evidence>
<feature type="transmembrane region" description="Helical" evidence="7">
    <location>
        <begin position="111"/>
        <end position="135"/>
    </location>
</feature>
<accession>A0AAW2ZCK0</accession>
<dbReference type="SUPFAM" id="SSF103473">
    <property type="entry name" value="MFS general substrate transporter"/>
    <property type="match status" value="1"/>
</dbReference>
<dbReference type="Pfam" id="PF07690">
    <property type="entry name" value="MFS_1"/>
    <property type="match status" value="1"/>
</dbReference>
<evidence type="ECO:0000313" key="9">
    <source>
        <dbReference type="EMBL" id="KAL0487637.1"/>
    </source>
</evidence>
<dbReference type="InterPro" id="IPR044770">
    <property type="entry name" value="MFS_spinster-like"/>
</dbReference>
<keyword evidence="4 7" id="KW-1133">Transmembrane helix</keyword>
<sequence length="481" mass="53471">MKYIKFFWRFPKITVFFIMVVEIMLYFDRGVIASLLPHVKSNWGLNSIEEGAIASVFTIGFMCASPMWAHFGLRYRINKVIALGTLIFALGAFSSGFWLSITRGRIQKWAYYPFVISRFMVGFGESAMISLAYTIVDELAPPEYKTLYMAAIMMSPSLGIASGYGFCGVLVDLTRNWQIIFYLESAVALTMAYLCLYTPFHGYKRLLLKQAKAPAVEFPSVALPDITMPHQEEAVSELSESTSIISHKDKPIIHSVTSAIPPLVKNPVYLSIVAVSVIYGAIVGALTFWCPTYLQERLSVYDISEANINKLSNLGFGAIVFISSVFGTALGALVLDKSGGAVGWRGVMRAMYQSFLYISIALPFGFVVFIIRDGALLNVYGLFALFLIAMFFVLCIAAPFQVALNNCVPPELRHFANAYQTFLLHALGDFPSPTIFGFIKQFSNITVSMLVMWGMLIPGLCFLLLAGTLSLYNDRRNKPIK</sequence>
<evidence type="ECO:0000256" key="4">
    <source>
        <dbReference type="ARBA" id="ARBA00022989"/>
    </source>
</evidence>
<evidence type="ECO:0000256" key="6">
    <source>
        <dbReference type="ARBA" id="ARBA00024338"/>
    </source>
</evidence>
<dbReference type="AlphaFoldDB" id="A0AAW2ZCK0"/>